<evidence type="ECO:0000313" key="7">
    <source>
        <dbReference type="EMBL" id="RHE93466.1"/>
    </source>
</evidence>
<evidence type="ECO:0000259" key="5">
    <source>
        <dbReference type="PROSITE" id="PS50932"/>
    </source>
</evidence>
<evidence type="ECO:0000256" key="3">
    <source>
        <dbReference type="ARBA" id="ARBA00023125"/>
    </source>
</evidence>
<dbReference type="Pfam" id="PF00532">
    <property type="entry name" value="Peripla_BP_1"/>
    <property type="match status" value="1"/>
</dbReference>
<dbReference type="PANTHER" id="PTHR30146:SF95">
    <property type="entry name" value="RIBOSE OPERON REPRESSOR"/>
    <property type="match status" value="1"/>
</dbReference>
<dbReference type="PANTHER" id="PTHR30146">
    <property type="entry name" value="LACI-RELATED TRANSCRIPTIONAL REPRESSOR"/>
    <property type="match status" value="1"/>
</dbReference>
<accession>A0A174EJJ9</accession>
<dbReference type="GO" id="GO:0000976">
    <property type="term" value="F:transcription cis-regulatory region binding"/>
    <property type="evidence" value="ECO:0007669"/>
    <property type="project" value="TreeGrafter"/>
</dbReference>
<evidence type="ECO:0000256" key="4">
    <source>
        <dbReference type="ARBA" id="ARBA00023163"/>
    </source>
</evidence>
<evidence type="ECO:0000313" key="6">
    <source>
        <dbReference type="EMBL" id="CUO36130.1"/>
    </source>
</evidence>
<dbReference type="EMBL" id="QSKW01000029">
    <property type="protein sequence ID" value="RHE93466.1"/>
    <property type="molecule type" value="Genomic_DNA"/>
</dbReference>
<dbReference type="PROSITE" id="PS00356">
    <property type="entry name" value="HTH_LACI_1"/>
    <property type="match status" value="1"/>
</dbReference>
<sequence>MATIVDVAEYAGVSVATVSRMMNSPDVVSEKTKKKIHKAMQELHYQPNAMARALQQKKSNIIGLVLPYINYAFFSELTDAVEESCHEHGYKLMLCKSGEHQEREQEMFSILQANKVDGILVCSRFGEADVFKNYEFPVVSIEREIEGITSIMADDYAGGRMAARELTTCGSKHPLIIGSRVPEYLPGTDRIRGFEEECAKAGVVPEICLVENILMGKKALKKVFFDYMERNPEVDGIFCTSDMIAAQLFSGMSVHETDLYRKIPVIGFDGFEIAEWMDLSTISQPIQEMGECAVEMLIKKIEGKIAPEKLTLPVKLIQRSSTERFHGKQEK</sequence>
<dbReference type="SUPFAM" id="SSF53822">
    <property type="entry name" value="Periplasmic binding protein-like I"/>
    <property type="match status" value="1"/>
</dbReference>
<dbReference type="CDD" id="cd01392">
    <property type="entry name" value="HTH_LacI"/>
    <property type="match status" value="1"/>
</dbReference>
<dbReference type="Proteomes" id="UP000095395">
    <property type="component" value="Unassembled WGS sequence"/>
</dbReference>
<dbReference type="InterPro" id="IPR001761">
    <property type="entry name" value="Peripla_BP/Lac1_sug-bd_dom"/>
</dbReference>
<dbReference type="InterPro" id="IPR028082">
    <property type="entry name" value="Peripla_BP_I"/>
</dbReference>
<protein>
    <submittedName>
        <fullName evidence="6">Degradation activator</fullName>
    </submittedName>
    <submittedName>
        <fullName evidence="7">LacI family transcriptional regulator</fullName>
    </submittedName>
</protein>
<dbReference type="Pfam" id="PF00356">
    <property type="entry name" value="LacI"/>
    <property type="match status" value="1"/>
</dbReference>
<dbReference type="RefSeq" id="WP_055302872.1">
    <property type="nucleotide sequence ID" value="NZ_CATWND010000017.1"/>
</dbReference>
<reference evidence="6 8" key="1">
    <citation type="submission" date="2015-09" db="EMBL/GenBank/DDBJ databases">
        <authorList>
            <consortium name="Pathogen Informatics"/>
        </authorList>
    </citation>
    <scope>NUCLEOTIDE SEQUENCE [LARGE SCALE GENOMIC DNA]</scope>
    <source>
        <strain evidence="6 8">2789STDY5608835</strain>
    </source>
</reference>
<dbReference type="SMART" id="SM00354">
    <property type="entry name" value="HTH_LACI"/>
    <property type="match status" value="1"/>
</dbReference>
<proteinExistence type="predicted"/>
<dbReference type="AlphaFoldDB" id="A0A174EJJ9"/>
<dbReference type="CDD" id="cd06291">
    <property type="entry name" value="PBP1_Qymf-like"/>
    <property type="match status" value="1"/>
</dbReference>
<dbReference type="PROSITE" id="PS50932">
    <property type="entry name" value="HTH_LACI_2"/>
    <property type="match status" value="1"/>
</dbReference>
<dbReference type="SUPFAM" id="SSF47413">
    <property type="entry name" value="lambda repressor-like DNA-binding domains"/>
    <property type="match status" value="1"/>
</dbReference>
<reference evidence="7 9" key="2">
    <citation type="submission" date="2018-08" db="EMBL/GenBank/DDBJ databases">
        <title>A genome reference for cultivated species of the human gut microbiota.</title>
        <authorList>
            <person name="Zou Y."/>
            <person name="Xue W."/>
            <person name="Luo G."/>
        </authorList>
    </citation>
    <scope>NUCLEOTIDE SEQUENCE [LARGE SCALE GENOMIC DNA]</scope>
    <source>
        <strain evidence="7 9">AM27-11</strain>
    </source>
</reference>
<name>A0A174EJJ9_9FIRM</name>
<dbReference type="PRINTS" id="PR00036">
    <property type="entry name" value="HTHLACI"/>
</dbReference>
<dbReference type="Gene3D" id="3.40.50.2300">
    <property type="match status" value="2"/>
</dbReference>
<dbReference type="Gene3D" id="1.10.260.40">
    <property type="entry name" value="lambda repressor-like DNA-binding domains"/>
    <property type="match status" value="1"/>
</dbReference>
<keyword evidence="4" id="KW-0804">Transcription</keyword>
<evidence type="ECO:0000256" key="1">
    <source>
        <dbReference type="ARBA" id="ARBA00022491"/>
    </source>
</evidence>
<keyword evidence="1" id="KW-0678">Repressor</keyword>
<keyword evidence="3" id="KW-0238">DNA-binding</keyword>
<evidence type="ECO:0000313" key="8">
    <source>
        <dbReference type="Proteomes" id="UP000095395"/>
    </source>
</evidence>
<gene>
    <name evidence="6" type="primary">degA</name>
    <name evidence="7" type="ORF">DW707_14655</name>
    <name evidence="6" type="ORF">ERS852392_02935</name>
</gene>
<dbReference type="Proteomes" id="UP000286271">
    <property type="component" value="Unassembled WGS sequence"/>
</dbReference>
<dbReference type="InterPro" id="IPR000843">
    <property type="entry name" value="HTH_LacI"/>
</dbReference>
<dbReference type="GO" id="GO:0003700">
    <property type="term" value="F:DNA-binding transcription factor activity"/>
    <property type="evidence" value="ECO:0007669"/>
    <property type="project" value="TreeGrafter"/>
</dbReference>
<dbReference type="EMBL" id="CYYR01000024">
    <property type="protein sequence ID" value="CUO36130.1"/>
    <property type="molecule type" value="Genomic_DNA"/>
</dbReference>
<organism evidence="6 8">
    <name type="scientific">Roseburia inulinivorans</name>
    <dbReference type="NCBI Taxonomy" id="360807"/>
    <lineage>
        <taxon>Bacteria</taxon>
        <taxon>Bacillati</taxon>
        <taxon>Bacillota</taxon>
        <taxon>Clostridia</taxon>
        <taxon>Lachnospirales</taxon>
        <taxon>Lachnospiraceae</taxon>
        <taxon>Roseburia</taxon>
    </lineage>
</organism>
<keyword evidence="2" id="KW-0805">Transcription regulation</keyword>
<dbReference type="InterPro" id="IPR010982">
    <property type="entry name" value="Lambda_DNA-bd_dom_sf"/>
</dbReference>
<evidence type="ECO:0000256" key="2">
    <source>
        <dbReference type="ARBA" id="ARBA00023015"/>
    </source>
</evidence>
<evidence type="ECO:0000313" key="9">
    <source>
        <dbReference type="Proteomes" id="UP000286271"/>
    </source>
</evidence>
<feature type="domain" description="HTH lacI-type" evidence="5">
    <location>
        <begin position="2"/>
        <end position="56"/>
    </location>
</feature>